<sequence>MVLREERQAQDLMAELRVLLDKEKDNSKINKARPEREKTPVESLEPKKLEIGGNMAQIKGGWENLGVQFSQRKEQASVIISKLQLVEELLAKLPASKRAKIQPCFSSMCVEADIAISQITDCIKIQCDENQIRSSVWFHELATTLEPSS</sequence>
<accession>A0ACB9AU12</accession>
<dbReference type="Proteomes" id="UP001056120">
    <property type="component" value="Linkage Group LG24"/>
</dbReference>
<organism evidence="1 2">
    <name type="scientific">Smallanthus sonchifolius</name>
    <dbReference type="NCBI Taxonomy" id="185202"/>
    <lineage>
        <taxon>Eukaryota</taxon>
        <taxon>Viridiplantae</taxon>
        <taxon>Streptophyta</taxon>
        <taxon>Embryophyta</taxon>
        <taxon>Tracheophyta</taxon>
        <taxon>Spermatophyta</taxon>
        <taxon>Magnoliopsida</taxon>
        <taxon>eudicotyledons</taxon>
        <taxon>Gunneridae</taxon>
        <taxon>Pentapetalae</taxon>
        <taxon>asterids</taxon>
        <taxon>campanulids</taxon>
        <taxon>Asterales</taxon>
        <taxon>Asteraceae</taxon>
        <taxon>Asteroideae</taxon>
        <taxon>Heliantheae alliance</taxon>
        <taxon>Millerieae</taxon>
        <taxon>Smallanthus</taxon>
    </lineage>
</organism>
<proteinExistence type="predicted"/>
<keyword evidence="2" id="KW-1185">Reference proteome</keyword>
<protein>
    <submittedName>
        <fullName evidence="1">Uncharacterized protein</fullName>
    </submittedName>
</protein>
<evidence type="ECO:0000313" key="2">
    <source>
        <dbReference type="Proteomes" id="UP001056120"/>
    </source>
</evidence>
<dbReference type="EMBL" id="CM042041">
    <property type="protein sequence ID" value="KAI3713744.1"/>
    <property type="molecule type" value="Genomic_DNA"/>
</dbReference>
<comment type="caution">
    <text evidence="1">The sequence shown here is derived from an EMBL/GenBank/DDBJ whole genome shotgun (WGS) entry which is preliminary data.</text>
</comment>
<name>A0ACB9AU12_9ASTR</name>
<reference evidence="1 2" key="2">
    <citation type="journal article" date="2022" name="Mol. Ecol. Resour.">
        <title>The genomes of chicory, endive, great burdock and yacon provide insights into Asteraceae paleo-polyploidization history and plant inulin production.</title>
        <authorList>
            <person name="Fan W."/>
            <person name="Wang S."/>
            <person name="Wang H."/>
            <person name="Wang A."/>
            <person name="Jiang F."/>
            <person name="Liu H."/>
            <person name="Zhao H."/>
            <person name="Xu D."/>
            <person name="Zhang Y."/>
        </authorList>
    </citation>
    <scope>NUCLEOTIDE SEQUENCE [LARGE SCALE GENOMIC DNA]</scope>
    <source>
        <strain evidence="2">cv. Yunnan</strain>
        <tissue evidence="1">Leaves</tissue>
    </source>
</reference>
<evidence type="ECO:0000313" key="1">
    <source>
        <dbReference type="EMBL" id="KAI3713744.1"/>
    </source>
</evidence>
<gene>
    <name evidence="1" type="ORF">L1987_72330</name>
</gene>
<reference evidence="2" key="1">
    <citation type="journal article" date="2022" name="Mol. Ecol. Resour.">
        <title>The genomes of chicory, endive, great burdock and yacon provide insights into Asteraceae palaeo-polyploidization history and plant inulin production.</title>
        <authorList>
            <person name="Fan W."/>
            <person name="Wang S."/>
            <person name="Wang H."/>
            <person name="Wang A."/>
            <person name="Jiang F."/>
            <person name="Liu H."/>
            <person name="Zhao H."/>
            <person name="Xu D."/>
            <person name="Zhang Y."/>
        </authorList>
    </citation>
    <scope>NUCLEOTIDE SEQUENCE [LARGE SCALE GENOMIC DNA]</scope>
    <source>
        <strain evidence="2">cv. Yunnan</strain>
    </source>
</reference>